<dbReference type="RefSeq" id="WP_129069672.1">
    <property type="nucleotide sequence ID" value="NZ_RDFA01000005.1"/>
</dbReference>
<name>A0A498KZ45_9EURY</name>
<accession>A0A498KZ45</accession>
<proteinExistence type="predicted"/>
<protein>
    <submittedName>
        <fullName evidence="1">Uncharacterized protein</fullName>
    </submittedName>
</protein>
<evidence type="ECO:0000313" key="2">
    <source>
        <dbReference type="Proteomes" id="UP000289691"/>
    </source>
</evidence>
<dbReference type="EMBL" id="RDFA01000005">
    <property type="protein sequence ID" value="RXK47820.1"/>
    <property type="molecule type" value="Genomic_DNA"/>
</dbReference>
<dbReference type="AlphaFoldDB" id="A0A498KZ45"/>
<gene>
    <name evidence="1" type="ORF">EAF64_14315</name>
</gene>
<organism evidence="1 2">
    <name type="scientific">Halorientalis pallida</name>
    <dbReference type="NCBI Taxonomy" id="2479928"/>
    <lineage>
        <taxon>Archaea</taxon>
        <taxon>Methanobacteriati</taxon>
        <taxon>Methanobacteriota</taxon>
        <taxon>Stenosarchaea group</taxon>
        <taxon>Halobacteria</taxon>
        <taxon>Halobacteriales</taxon>
        <taxon>Haloarculaceae</taxon>
        <taxon>Halorientalis</taxon>
    </lineage>
</organism>
<comment type="caution">
    <text evidence="1">The sequence shown here is derived from an EMBL/GenBank/DDBJ whole genome shotgun (WGS) entry which is preliminary data.</text>
</comment>
<dbReference type="Proteomes" id="UP000289691">
    <property type="component" value="Unassembled WGS sequence"/>
</dbReference>
<evidence type="ECO:0000313" key="1">
    <source>
        <dbReference type="EMBL" id="RXK47820.1"/>
    </source>
</evidence>
<keyword evidence="2" id="KW-1185">Reference proteome</keyword>
<sequence length="81" mass="9053">MIDDPVGHREECPMTARGTRRDYRQLDMLESQFRGAWITEGDPKETEFCSVGKGHDWDAGAVDVASVELCEHCGAFHLGDL</sequence>
<reference evidence="1 2" key="1">
    <citation type="submission" date="2019-01" db="EMBL/GenBank/DDBJ databases">
        <title>Halorientalis sp. F13-25 a new haloarchaeum isolated from hypersaline water.</title>
        <authorList>
            <person name="Ana D.-V."/>
            <person name="Cristina S.-P."/>
            <person name="Antonio V."/>
        </authorList>
    </citation>
    <scope>NUCLEOTIDE SEQUENCE [LARGE SCALE GENOMIC DNA]</scope>
    <source>
        <strain evidence="1 2">F13-25</strain>
    </source>
</reference>
<dbReference type="OrthoDB" id="375000at2157"/>